<evidence type="ECO:0000256" key="7">
    <source>
        <dbReference type="SAM" id="Phobius"/>
    </source>
</evidence>
<evidence type="ECO:0000256" key="2">
    <source>
        <dbReference type="ARBA" id="ARBA00007362"/>
    </source>
</evidence>
<dbReference type="PANTHER" id="PTHR32322:SF2">
    <property type="entry name" value="EAMA DOMAIN-CONTAINING PROTEIN"/>
    <property type="match status" value="1"/>
</dbReference>
<dbReference type="GO" id="GO:0016020">
    <property type="term" value="C:membrane"/>
    <property type="evidence" value="ECO:0007669"/>
    <property type="project" value="UniProtKB-SubCell"/>
</dbReference>
<comment type="subcellular location">
    <subcellularLocation>
        <location evidence="1">Cell membrane</location>
        <topology evidence="1">Multi-pass membrane protein</topology>
    </subcellularLocation>
</comment>
<protein>
    <submittedName>
        <fullName evidence="9">Putative membrane protein</fullName>
    </submittedName>
</protein>
<proteinExistence type="inferred from homology"/>
<dbReference type="AlphaFoldDB" id="A0A542BPQ1"/>
<evidence type="ECO:0000259" key="8">
    <source>
        <dbReference type="Pfam" id="PF00892"/>
    </source>
</evidence>
<feature type="transmembrane region" description="Helical" evidence="7">
    <location>
        <begin position="12"/>
        <end position="31"/>
    </location>
</feature>
<feature type="transmembrane region" description="Helical" evidence="7">
    <location>
        <begin position="74"/>
        <end position="94"/>
    </location>
</feature>
<dbReference type="InterPro" id="IPR050638">
    <property type="entry name" value="AA-Vitamin_Transporters"/>
</dbReference>
<keyword evidence="4 7" id="KW-0812">Transmembrane</keyword>
<reference evidence="9" key="1">
    <citation type="submission" date="2019-06" db="EMBL/GenBank/DDBJ databases">
        <authorList>
            <person name="Deangelis K."/>
            <person name="Huntemann M."/>
            <person name="Clum A."/>
            <person name="Pillay M."/>
            <person name="Palaniappan K."/>
            <person name="Varghese N."/>
            <person name="Mikhailova N."/>
            <person name="Stamatis D."/>
            <person name="Reddy T."/>
            <person name="Daum C."/>
            <person name="Shapiro N."/>
            <person name="Ivanova N."/>
            <person name="Kyrpides N."/>
            <person name="Woyke T."/>
        </authorList>
    </citation>
    <scope>NUCLEOTIDE SEQUENCE [LARGE SCALE GENOMIC DNA]</scope>
    <source>
        <strain evidence="9">128R</strain>
    </source>
</reference>
<evidence type="ECO:0000256" key="1">
    <source>
        <dbReference type="ARBA" id="ARBA00004651"/>
    </source>
</evidence>
<accession>A0A542BPQ1</accession>
<evidence type="ECO:0000256" key="4">
    <source>
        <dbReference type="ARBA" id="ARBA00022692"/>
    </source>
</evidence>
<dbReference type="InterPro" id="IPR037185">
    <property type="entry name" value="EmrE-like"/>
</dbReference>
<reference evidence="9" key="2">
    <citation type="submission" date="2019-08" db="EMBL/GenBank/DDBJ databases">
        <title>Investigation of anaerobic lignin degradation for improved lignocellulosic biofuels.</title>
        <authorList>
            <person name="Deangelis K.PhD."/>
        </authorList>
    </citation>
    <scope>NUCLEOTIDE SEQUENCE [LARGE SCALE GENOMIC DNA]</scope>
    <source>
        <strain evidence="9">128R</strain>
    </source>
</reference>
<dbReference type="InterPro" id="IPR000620">
    <property type="entry name" value="EamA_dom"/>
</dbReference>
<feature type="transmembrane region" description="Helical" evidence="7">
    <location>
        <begin position="224"/>
        <end position="243"/>
    </location>
</feature>
<keyword evidence="3" id="KW-1003">Cell membrane</keyword>
<gene>
    <name evidence="9" type="ORF">FHU10_4645</name>
</gene>
<feature type="transmembrane region" description="Helical" evidence="7">
    <location>
        <begin position="100"/>
        <end position="122"/>
    </location>
</feature>
<name>A0A542BPQ1_SERFO</name>
<evidence type="ECO:0000256" key="3">
    <source>
        <dbReference type="ARBA" id="ARBA00022475"/>
    </source>
</evidence>
<evidence type="ECO:0000313" key="9">
    <source>
        <dbReference type="EMBL" id="TVZ71985.1"/>
    </source>
</evidence>
<comment type="similarity">
    <text evidence="2">Belongs to the EamA transporter family.</text>
</comment>
<feature type="transmembrane region" description="Helical" evidence="7">
    <location>
        <begin position="278"/>
        <end position="296"/>
    </location>
</feature>
<feature type="transmembrane region" description="Helical" evidence="7">
    <location>
        <begin position="37"/>
        <end position="58"/>
    </location>
</feature>
<feature type="domain" description="EamA" evidence="8">
    <location>
        <begin position="160"/>
        <end position="295"/>
    </location>
</feature>
<feature type="transmembrane region" description="Helical" evidence="7">
    <location>
        <begin position="131"/>
        <end position="151"/>
    </location>
</feature>
<keyword evidence="6 7" id="KW-0472">Membrane</keyword>
<feature type="transmembrane region" description="Helical" evidence="7">
    <location>
        <begin position="157"/>
        <end position="178"/>
    </location>
</feature>
<organism evidence="9">
    <name type="scientific">Serratia fonticola</name>
    <dbReference type="NCBI Taxonomy" id="47917"/>
    <lineage>
        <taxon>Bacteria</taxon>
        <taxon>Pseudomonadati</taxon>
        <taxon>Pseudomonadota</taxon>
        <taxon>Gammaproteobacteria</taxon>
        <taxon>Enterobacterales</taxon>
        <taxon>Yersiniaceae</taxon>
        <taxon>Serratia</taxon>
    </lineage>
</organism>
<keyword evidence="5 7" id="KW-1133">Transmembrane helix</keyword>
<feature type="transmembrane region" description="Helical" evidence="7">
    <location>
        <begin position="255"/>
        <end position="272"/>
    </location>
</feature>
<dbReference type="EMBL" id="VISQ01000001">
    <property type="protein sequence ID" value="TVZ71985.1"/>
    <property type="molecule type" value="Genomic_DNA"/>
</dbReference>
<sequence length="311" mass="34562">MTLSKASLINMILSAGFVLTWSSGFIGALLVGDNNPFQILFLRFLVIVVIMSPVVVIFRKNILSVLGDFNKFKFVAITALFGQFIYLVCVFYAIKLGLQAGIVALIAALQPVVTALLSGVLLKENLTFRQWVGLGIGLLGTCFVIIGGTIADNGSSLPFWIYLLPFVSMLSLTVSTIYQKKNVKIEVKLPPLMFMQSIINMIAFLAICIFLVPLEDWSGFDNWFAVLWLALFSTLGAYGLLAIMLRRGELNKTASLIYLEPPTTMIFAYLWFGQQLNIYEIIGSAIALSGVIMVIYRRSYPSFKKNDLFKN</sequence>
<dbReference type="SUPFAM" id="SSF103481">
    <property type="entry name" value="Multidrug resistance efflux transporter EmrE"/>
    <property type="match status" value="2"/>
</dbReference>
<feature type="domain" description="EamA" evidence="8">
    <location>
        <begin position="12"/>
        <end position="145"/>
    </location>
</feature>
<evidence type="ECO:0000256" key="5">
    <source>
        <dbReference type="ARBA" id="ARBA00022989"/>
    </source>
</evidence>
<dbReference type="PANTHER" id="PTHR32322">
    <property type="entry name" value="INNER MEMBRANE TRANSPORTER"/>
    <property type="match status" value="1"/>
</dbReference>
<evidence type="ECO:0000256" key="6">
    <source>
        <dbReference type="ARBA" id="ARBA00023136"/>
    </source>
</evidence>
<feature type="transmembrane region" description="Helical" evidence="7">
    <location>
        <begin position="190"/>
        <end position="212"/>
    </location>
</feature>
<dbReference type="Gene3D" id="1.10.3730.20">
    <property type="match status" value="1"/>
</dbReference>
<dbReference type="Pfam" id="PF00892">
    <property type="entry name" value="EamA"/>
    <property type="match status" value="2"/>
</dbReference>
<comment type="caution">
    <text evidence="9">The sequence shown here is derived from an EMBL/GenBank/DDBJ whole genome shotgun (WGS) entry which is preliminary data.</text>
</comment>